<dbReference type="Pfam" id="PF18135">
    <property type="entry name" value="Type_ISP_C"/>
    <property type="match status" value="1"/>
</dbReference>
<accession>A0A933MJM6</accession>
<evidence type="ECO:0000259" key="1">
    <source>
        <dbReference type="Pfam" id="PF18135"/>
    </source>
</evidence>
<organism evidence="2 3">
    <name type="scientific">candidate division TA06 bacterium</name>
    <dbReference type="NCBI Taxonomy" id="2250710"/>
    <lineage>
        <taxon>Bacteria</taxon>
        <taxon>Bacteria division TA06</taxon>
    </lineage>
</organism>
<reference evidence="2" key="1">
    <citation type="submission" date="2020-07" db="EMBL/GenBank/DDBJ databases">
        <title>Huge and variable diversity of episymbiotic CPR bacteria and DPANN archaea in groundwater ecosystems.</title>
        <authorList>
            <person name="He C.Y."/>
            <person name="Keren R."/>
            <person name="Whittaker M."/>
            <person name="Farag I.F."/>
            <person name="Doudna J."/>
            <person name="Cate J.H.D."/>
            <person name="Banfield J.F."/>
        </authorList>
    </citation>
    <scope>NUCLEOTIDE SEQUENCE</scope>
    <source>
        <strain evidence="2">NC_groundwater_1520_Pr4_B-0.1um_53_5</strain>
    </source>
</reference>
<proteinExistence type="predicted"/>
<sequence length="85" mass="9954">MAGIKHISKLYINETQYFSGLSQNIYEYQIGGYQVCHKWLKDRKGRILSLEEIQTYCKIATSLHETVVTQKEMDKLCDKIEHTTI</sequence>
<name>A0A933MJM6_UNCT6</name>
<protein>
    <recommendedName>
        <fullName evidence="1">Type ISP restriction-modification enzyme LLaBIII C-terminal specificity domain-containing protein</fullName>
    </recommendedName>
</protein>
<feature type="domain" description="Type ISP restriction-modification enzyme LLaBIII C-terminal specificity" evidence="1">
    <location>
        <begin position="8"/>
        <end position="61"/>
    </location>
</feature>
<evidence type="ECO:0000313" key="2">
    <source>
        <dbReference type="EMBL" id="MBI4725840.1"/>
    </source>
</evidence>
<dbReference type="AlphaFoldDB" id="A0A933MJM6"/>
<gene>
    <name evidence="2" type="ORF">HY768_01210</name>
</gene>
<dbReference type="InterPro" id="IPR041635">
    <property type="entry name" value="Type_ISP_LLaBIII_C"/>
</dbReference>
<dbReference type="Proteomes" id="UP000736328">
    <property type="component" value="Unassembled WGS sequence"/>
</dbReference>
<comment type="caution">
    <text evidence="2">The sequence shown here is derived from an EMBL/GenBank/DDBJ whole genome shotgun (WGS) entry which is preliminary data.</text>
</comment>
<evidence type="ECO:0000313" key="3">
    <source>
        <dbReference type="Proteomes" id="UP000736328"/>
    </source>
</evidence>
<dbReference type="EMBL" id="JACQXR010000012">
    <property type="protein sequence ID" value="MBI4725840.1"/>
    <property type="molecule type" value="Genomic_DNA"/>
</dbReference>